<feature type="transmembrane region" description="Helical" evidence="1">
    <location>
        <begin position="125"/>
        <end position="146"/>
    </location>
</feature>
<comment type="caution">
    <text evidence="2">The sequence shown here is derived from an EMBL/GenBank/DDBJ whole genome shotgun (WGS) entry which is preliminary data.</text>
</comment>
<dbReference type="EMBL" id="VFIP01000012">
    <property type="protein sequence ID" value="TWR96431.1"/>
    <property type="molecule type" value="Genomic_DNA"/>
</dbReference>
<evidence type="ECO:0000313" key="3">
    <source>
        <dbReference type="Proteomes" id="UP000317901"/>
    </source>
</evidence>
<accession>A0A5C5PZD4</accession>
<feature type="transmembrane region" description="Helical" evidence="1">
    <location>
        <begin position="32"/>
        <end position="49"/>
    </location>
</feature>
<keyword evidence="1" id="KW-0812">Transmembrane</keyword>
<reference evidence="2 3" key="1">
    <citation type="submission" date="2019-06" db="EMBL/GenBank/DDBJ databases">
        <title>Pseudomonas bimorpha sp. nov. isolated from bovine raw milk and skim milk concentrate.</title>
        <authorList>
            <person name="Hofmann K."/>
            <person name="Huptas C."/>
            <person name="Doll E."/>
            <person name="Scherer S."/>
            <person name="Wenning M."/>
        </authorList>
    </citation>
    <scope>NUCLEOTIDE SEQUENCE [LARGE SCALE GENOMIC DNA]</scope>
    <source>
        <strain evidence="2 3">DSM 108990</strain>
    </source>
</reference>
<gene>
    <name evidence="2" type="ORF">FJD37_08885</name>
</gene>
<name>A0A5C5PZD4_9PSED</name>
<feature type="transmembrane region" description="Helical" evidence="1">
    <location>
        <begin position="167"/>
        <end position="189"/>
    </location>
</feature>
<evidence type="ECO:0000313" key="2">
    <source>
        <dbReference type="EMBL" id="TWR96431.1"/>
    </source>
</evidence>
<keyword evidence="1" id="KW-0472">Membrane</keyword>
<organism evidence="2 3">
    <name type="scientific">Pseudomonas saxonica</name>
    <dbReference type="NCBI Taxonomy" id="2600598"/>
    <lineage>
        <taxon>Bacteria</taxon>
        <taxon>Pseudomonadati</taxon>
        <taxon>Pseudomonadota</taxon>
        <taxon>Gammaproteobacteria</taxon>
        <taxon>Pseudomonadales</taxon>
        <taxon>Pseudomonadaceae</taxon>
        <taxon>Pseudomonas</taxon>
    </lineage>
</organism>
<evidence type="ECO:0000256" key="1">
    <source>
        <dbReference type="SAM" id="Phobius"/>
    </source>
</evidence>
<dbReference type="OrthoDB" id="8750132at2"/>
<dbReference type="AlphaFoldDB" id="A0A5C5PZD4"/>
<evidence type="ECO:0008006" key="4">
    <source>
        <dbReference type="Google" id="ProtNLM"/>
    </source>
</evidence>
<dbReference type="RefSeq" id="WP_146425995.1">
    <property type="nucleotide sequence ID" value="NZ_VFIP01000012.1"/>
</dbReference>
<proteinExistence type="predicted"/>
<keyword evidence="1" id="KW-1133">Transmembrane helix</keyword>
<protein>
    <recommendedName>
        <fullName evidence="4">DUF4234 domain-containing protein</fullName>
    </recommendedName>
</protein>
<dbReference type="Proteomes" id="UP000317901">
    <property type="component" value="Unassembled WGS sequence"/>
</dbReference>
<sequence length="197" mass="21967">MCDENKHDVLLFKGESATSSHADLYVVSINKFLILFVITIGGYAVYWSYRNWVFYRDARGAEVTPFMRGIFWPFFIMPLFERINAGLQTSGEVYRWYPTLRGVSLIGVTVLSFIAPLFLDAPADPRLAFAISATTLAVTTTCFIGAQRAINRLAGDPEGTSNREFTTANIVWIMLGGVYWVVAFGIMLFGDVGYGDV</sequence>
<feature type="transmembrane region" description="Helical" evidence="1">
    <location>
        <begin position="99"/>
        <end position="119"/>
    </location>
</feature>